<name>A0A1J7CC68_9ACTN</name>
<evidence type="ECO:0000256" key="1">
    <source>
        <dbReference type="SAM" id="Phobius"/>
    </source>
</evidence>
<sequence>MHAASILTLVTSTFGSLGLGAFLYLTAVKKRKPLQTVAGWGFVIGILLAPGPVGAGVIHGLTASIGPSYQGYSLGFSLVVAAAAAYCGYKRGHSYTGWWFIITIVAGVTLAPGPIGAFVNGFVNGAVNWFHG</sequence>
<protein>
    <submittedName>
        <fullName evidence="2">Uncharacterized protein</fullName>
    </submittedName>
</protein>
<evidence type="ECO:0000313" key="3">
    <source>
        <dbReference type="Proteomes" id="UP000243342"/>
    </source>
</evidence>
<dbReference type="EMBL" id="MLCF01000058">
    <property type="protein sequence ID" value="OIV37274.1"/>
    <property type="molecule type" value="Genomic_DNA"/>
</dbReference>
<evidence type="ECO:0000313" key="2">
    <source>
        <dbReference type="EMBL" id="OIV37274.1"/>
    </source>
</evidence>
<gene>
    <name evidence="2" type="ORF">BIV57_11870</name>
</gene>
<comment type="caution">
    <text evidence="2">The sequence shown here is derived from an EMBL/GenBank/DDBJ whole genome shotgun (WGS) entry which is preliminary data.</text>
</comment>
<dbReference type="RefSeq" id="WP_071656765.1">
    <property type="nucleotide sequence ID" value="NZ_MLCF01000058.1"/>
</dbReference>
<accession>A0A1J7CC68</accession>
<dbReference type="AlphaFoldDB" id="A0A1J7CC68"/>
<feature type="transmembrane region" description="Helical" evidence="1">
    <location>
        <begin position="37"/>
        <end position="58"/>
    </location>
</feature>
<keyword evidence="1" id="KW-0472">Membrane</keyword>
<feature type="transmembrane region" description="Helical" evidence="1">
    <location>
        <begin position="6"/>
        <end position="25"/>
    </location>
</feature>
<feature type="transmembrane region" description="Helical" evidence="1">
    <location>
        <begin position="70"/>
        <end position="89"/>
    </location>
</feature>
<reference evidence="2 3" key="1">
    <citation type="submission" date="2016-10" db="EMBL/GenBank/DDBJ databases">
        <title>Genome sequence of Streptomyces gilvigriseus MUSC 26.</title>
        <authorList>
            <person name="Lee L.-H."/>
            <person name="Ser H.-L."/>
        </authorList>
    </citation>
    <scope>NUCLEOTIDE SEQUENCE [LARGE SCALE GENOMIC DNA]</scope>
    <source>
        <strain evidence="2 3">MUSC 26</strain>
    </source>
</reference>
<keyword evidence="3" id="KW-1185">Reference proteome</keyword>
<proteinExistence type="predicted"/>
<keyword evidence="1" id="KW-0812">Transmembrane</keyword>
<dbReference type="Proteomes" id="UP000243342">
    <property type="component" value="Unassembled WGS sequence"/>
</dbReference>
<feature type="transmembrane region" description="Helical" evidence="1">
    <location>
        <begin position="96"/>
        <end position="119"/>
    </location>
</feature>
<organism evidence="2 3">
    <name type="scientific">Mangrovactinospora gilvigrisea</name>
    <dbReference type="NCBI Taxonomy" id="1428644"/>
    <lineage>
        <taxon>Bacteria</taxon>
        <taxon>Bacillati</taxon>
        <taxon>Actinomycetota</taxon>
        <taxon>Actinomycetes</taxon>
        <taxon>Kitasatosporales</taxon>
        <taxon>Streptomycetaceae</taxon>
        <taxon>Mangrovactinospora</taxon>
    </lineage>
</organism>
<keyword evidence="1" id="KW-1133">Transmembrane helix</keyword>